<dbReference type="Proteomes" id="UP001597282">
    <property type="component" value="Unassembled WGS sequence"/>
</dbReference>
<evidence type="ECO:0000256" key="8">
    <source>
        <dbReference type="ARBA" id="ARBA00022692"/>
    </source>
</evidence>
<keyword evidence="10 18" id="KW-0418">Kinase</keyword>
<evidence type="ECO:0000256" key="14">
    <source>
        <dbReference type="ARBA" id="ARBA00023136"/>
    </source>
</evidence>
<dbReference type="SMART" id="SM00388">
    <property type="entry name" value="HisKA"/>
    <property type="match status" value="1"/>
</dbReference>
<evidence type="ECO:0000256" key="6">
    <source>
        <dbReference type="ARBA" id="ARBA00022553"/>
    </source>
</evidence>
<sequence length="458" mass="52624">MKLGTKIQLFTTLWMVMILVLINTGIYALFYHSAMSLELTRLQDKTESMVKAVKGELATPGGATRLLRAYIPEEGMIRVVDQRNRAVLTVTENPNLTRIKPKYENQESHRRIHVDQRPYLSVVYPMVWENGDVTDMEVTQSLEGIYANLKMLRWVLGVAGLAVLVPTLMGGRMLTRLILRPIHSLTQTMEMNQRQGSYQHLETGRRSKDELYWMAVTFNRMMDILKTHYEKQQQFVSDASHELKTPLTVIESYAKLLKRWGMKRPEILKEAVDSIHSEAVRMKEMTRQMLELATEEHHEVLEIEETELVSFCEASLKPLRKTYQRDIELKSDRETVYAEVDQQKIKQLLFILLDNALKYSEGLVTVHVGKKRENPFLSVTDRGVGIPAEEQERIFERFYRVDKARSRDTGGTGLGLSVAKKIVKAHGAEIDVESKENQGTTVTVSFRKGVPLQEGRDE</sequence>
<evidence type="ECO:0000256" key="15">
    <source>
        <dbReference type="SAM" id="Phobius"/>
    </source>
</evidence>
<comment type="catalytic activity">
    <reaction evidence="1">
        <text>ATP + protein L-histidine = ADP + protein N-phospho-L-histidine.</text>
        <dbReference type="EC" id="2.7.13.3"/>
    </reaction>
</comment>
<dbReference type="PANTHER" id="PTHR45436">
    <property type="entry name" value="SENSOR HISTIDINE KINASE YKOH"/>
    <property type="match status" value="1"/>
</dbReference>
<gene>
    <name evidence="18" type="ORF">ACFQ4Y_17105</name>
</gene>
<evidence type="ECO:0000259" key="17">
    <source>
        <dbReference type="PROSITE" id="PS50885"/>
    </source>
</evidence>
<keyword evidence="19" id="KW-1185">Reference proteome</keyword>
<dbReference type="Pfam" id="PF18719">
    <property type="entry name" value="ArlS_N"/>
    <property type="match status" value="1"/>
</dbReference>
<dbReference type="SMART" id="SM00387">
    <property type="entry name" value="HATPase_c"/>
    <property type="match status" value="1"/>
</dbReference>
<keyword evidence="6" id="KW-0597">Phosphoprotein</keyword>
<dbReference type="InterPro" id="IPR005467">
    <property type="entry name" value="His_kinase_dom"/>
</dbReference>
<evidence type="ECO:0000313" key="19">
    <source>
        <dbReference type="Proteomes" id="UP001597282"/>
    </source>
</evidence>
<evidence type="ECO:0000313" key="18">
    <source>
        <dbReference type="EMBL" id="MFD1428609.1"/>
    </source>
</evidence>
<dbReference type="SUPFAM" id="SSF47384">
    <property type="entry name" value="Homodimeric domain of signal transducing histidine kinase"/>
    <property type="match status" value="1"/>
</dbReference>
<keyword evidence="8 15" id="KW-0812">Transmembrane</keyword>
<dbReference type="InterPro" id="IPR036097">
    <property type="entry name" value="HisK_dim/P_sf"/>
</dbReference>
<keyword evidence="14 15" id="KW-0472">Membrane</keyword>
<dbReference type="GO" id="GO:0016301">
    <property type="term" value="F:kinase activity"/>
    <property type="evidence" value="ECO:0007669"/>
    <property type="project" value="UniProtKB-KW"/>
</dbReference>
<keyword evidence="12 15" id="KW-1133">Transmembrane helix</keyword>
<keyword evidence="5" id="KW-1003">Cell membrane</keyword>
<evidence type="ECO:0000256" key="10">
    <source>
        <dbReference type="ARBA" id="ARBA00022777"/>
    </source>
</evidence>
<feature type="transmembrane region" description="Helical" evidence="15">
    <location>
        <begin position="151"/>
        <end position="170"/>
    </location>
</feature>
<accession>A0ABW4CCW4</accession>
<protein>
    <recommendedName>
        <fullName evidence="4">Signal transduction histidine-protein kinase ArlS</fullName>
        <ecNumber evidence="3">2.7.13.3</ecNumber>
    </recommendedName>
</protein>
<evidence type="ECO:0000256" key="7">
    <source>
        <dbReference type="ARBA" id="ARBA00022679"/>
    </source>
</evidence>
<dbReference type="InterPro" id="IPR041610">
    <property type="entry name" value="ArlS_N"/>
</dbReference>
<keyword evidence="7" id="KW-0808">Transferase</keyword>
<comment type="subcellular location">
    <subcellularLocation>
        <location evidence="2">Cell membrane</location>
        <topology evidence="2">Multi-pass membrane protein</topology>
    </subcellularLocation>
</comment>
<name>A0ABW4CCW4_9BACL</name>
<evidence type="ECO:0000256" key="5">
    <source>
        <dbReference type="ARBA" id="ARBA00022475"/>
    </source>
</evidence>
<feature type="domain" description="Histidine kinase" evidence="16">
    <location>
        <begin position="238"/>
        <end position="450"/>
    </location>
</feature>
<dbReference type="CDD" id="cd00082">
    <property type="entry name" value="HisKA"/>
    <property type="match status" value="1"/>
</dbReference>
<dbReference type="Gene3D" id="1.10.287.130">
    <property type="match status" value="1"/>
</dbReference>
<keyword evidence="13" id="KW-0902">Two-component regulatory system</keyword>
<organism evidence="18 19">
    <name type="scientific">Kroppenstedtia sanguinis</name>
    <dbReference type="NCBI Taxonomy" id="1380684"/>
    <lineage>
        <taxon>Bacteria</taxon>
        <taxon>Bacillati</taxon>
        <taxon>Bacillota</taxon>
        <taxon>Bacilli</taxon>
        <taxon>Bacillales</taxon>
        <taxon>Thermoactinomycetaceae</taxon>
        <taxon>Kroppenstedtia</taxon>
    </lineage>
</organism>
<proteinExistence type="predicted"/>
<dbReference type="InterPro" id="IPR003661">
    <property type="entry name" value="HisK_dim/P_dom"/>
</dbReference>
<dbReference type="SMART" id="SM00304">
    <property type="entry name" value="HAMP"/>
    <property type="match status" value="1"/>
</dbReference>
<dbReference type="PROSITE" id="PS50885">
    <property type="entry name" value="HAMP"/>
    <property type="match status" value="1"/>
</dbReference>
<dbReference type="CDD" id="cd06225">
    <property type="entry name" value="HAMP"/>
    <property type="match status" value="1"/>
</dbReference>
<comment type="caution">
    <text evidence="18">The sequence shown here is derived from an EMBL/GenBank/DDBJ whole genome shotgun (WGS) entry which is preliminary data.</text>
</comment>
<reference evidence="19" key="1">
    <citation type="journal article" date="2019" name="Int. J. Syst. Evol. Microbiol.">
        <title>The Global Catalogue of Microorganisms (GCM) 10K type strain sequencing project: providing services to taxonomists for standard genome sequencing and annotation.</title>
        <authorList>
            <consortium name="The Broad Institute Genomics Platform"/>
            <consortium name="The Broad Institute Genome Sequencing Center for Infectious Disease"/>
            <person name="Wu L."/>
            <person name="Ma J."/>
        </authorList>
    </citation>
    <scope>NUCLEOTIDE SEQUENCE [LARGE SCALE GENOMIC DNA]</scope>
    <source>
        <strain evidence="19">S1</strain>
    </source>
</reference>
<feature type="transmembrane region" description="Helical" evidence="15">
    <location>
        <begin position="12"/>
        <end position="31"/>
    </location>
</feature>
<evidence type="ECO:0000256" key="12">
    <source>
        <dbReference type="ARBA" id="ARBA00022989"/>
    </source>
</evidence>
<dbReference type="PRINTS" id="PR00344">
    <property type="entry name" value="BCTRLSENSOR"/>
</dbReference>
<dbReference type="PANTHER" id="PTHR45436:SF5">
    <property type="entry name" value="SENSOR HISTIDINE KINASE TRCS"/>
    <property type="match status" value="1"/>
</dbReference>
<dbReference type="InterPro" id="IPR004358">
    <property type="entry name" value="Sig_transdc_His_kin-like_C"/>
</dbReference>
<dbReference type="Pfam" id="PF02518">
    <property type="entry name" value="HATPase_c"/>
    <property type="match status" value="1"/>
</dbReference>
<dbReference type="RefSeq" id="WP_380167660.1">
    <property type="nucleotide sequence ID" value="NZ_JBHTNU010000033.1"/>
</dbReference>
<dbReference type="Gene3D" id="6.10.340.10">
    <property type="match status" value="1"/>
</dbReference>
<evidence type="ECO:0000256" key="3">
    <source>
        <dbReference type="ARBA" id="ARBA00012438"/>
    </source>
</evidence>
<dbReference type="EC" id="2.7.13.3" evidence="3"/>
<dbReference type="InterPro" id="IPR036890">
    <property type="entry name" value="HATPase_C_sf"/>
</dbReference>
<dbReference type="Gene3D" id="3.30.565.10">
    <property type="entry name" value="Histidine kinase-like ATPase, C-terminal domain"/>
    <property type="match status" value="1"/>
</dbReference>
<evidence type="ECO:0000256" key="13">
    <source>
        <dbReference type="ARBA" id="ARBA00023012"/>
    </source>
</evidence>
<evidence type="ECO:0000256" key="4">
    <source>
        <dbReference type="ARBA" id="ARBA00015735"/>
    </source>
</evidence>
<dbReference type="EMBL" id="JBHTNU010000033">
    <property type="protein sequence ID" value="MFD1428609.1"/>
    <property type="molecule type" value="Genomic_DNA"/>
</dbReference>
<dbReference type="PROSITE" id="PS50109">
    <property type="entry name" value="HIS_KIN"/>
    <property type="match status" value="1"/>
</dbReference>
<keyword evidence="9" id="KW-0547">Nucleotide-binding</keyword>
<feature type="domain" description="HAMP" evidence="17">
    <location>
        <begin position="176"/>
        <end position="230"/>
    </location>
</feature>
<evidence type="ECO:0000256" key="9">
    <source>
        <dbReference type="ARBA" id="ARBA00022741"/>
    </source>
</evidence>
<dbReference type="SUPFAM" id="SSF55874">
    <property type="entry name" value="ATPase domain of HSP90 chaperone/DNA topoisomerase II/histidine kinase"/>
    <property type="match status" value="1"/>
</dbReference>
<keyword evidence="11" id="KW-0067">ATP-binding</keyword>
<dbReference type="InterPro" id="IPR050428">
    <property type="entry name" value="TCS_sensor_his_kinase"/>
</dbReference>
<dbReference type="Pfam" id="PF00512">
    <property type="entry name" value="HisKA"/>
    <property type="match status" value="1"/>
</dbReference>
<dbReference type="CDD" id="cd00075">
    <property type="entry name" value="HATPase"/>
    <property type="match status" value="1"/>
</dbReference>
<dbReference type="InterPro" id="IPR003660">
    <property type="entry name" value="HAMP_dom"/>
</dbReference>
<dbReference type="Pfam" id="PF00672">
    <property type="entry name" value="HAMP"/>
    <property type="match status" value="1"/>
</dbReference>
<dbReference type="InterPro" id="IPR003594">
    <property type="entry name" value="HATPase_dom"/>
</dbReference>
<evidence type="ECO:0000256" key="1">
    <source>
        <dbReference type="ARBA" id="ARBA00000085"/>
    </source>
</evidence>
<evidence type="ECO:0000256" key="2">
    <source>
        <dbReference type="ARBA" id="ARBA00004651"/>
    </source>
</evidence>
<evidence type="ECO:0000259" key="16">
    <source>
        <dbReference type="PROSITE" id="PS50109"/>
    </source>
</evidence>
<evidence type="ECO:0000256" key="11">
    <source>
        <dbReference type="ARBA" id="ARBA00022840"/>
    </source>
</evidence>